<keyword evidence="2" id="KW-0812">Transmembrane</keyword>
<organism evidence="3 4">
    <name type="scientific">Rasamsonia emersonii (strain ATCC 16479 / CBS 393.64 / IMI 116815)</name>
    <dbReference type="NCBI Taxonomy" id="1408163"/>
    <lineage>
        <taxon>Eukaryota</taxon>
        <taxon>Fungi</taxon>
        <taxon>Dikarya</taxon>
        <taxon>Ascomycota</taxon>
        <taxon>Pezizomycotina</taxon>
        <taxon>Eurotiomycetes</taxon>
        <taxon>Eurotiomycetidae</taxon>
        <taxon>Eurotiales</taxon>
        <taxon>Trichocomaceae</taxon>
        <taxon>Rasamsonia</taxon>
    </lineage>
</organism>
<dbReference type="AlphaFoldDB" id="A0A0F4YVE0"/>
<keyword evidence="2" id="KW-0472">Membrane</keyword>
<evidence type="ECO:0000313" key="4">
    <source>
        <dbReference type="Proteomes" id="UP000053958"/>
    </source>
</evidence>
<protein>
    <recommendedName>
        <fullName evidence="5">Glycosyltransferase 2</fullName>
    </recommendedName>
</protein>
<dbReference type="EMBL" id="LASV01000147">
    <property type="protein sequence ID" value="KKA22247.1"/>
    <property type="molecule type" value="Genomic_DNA"/>
</dbReference>
<dbReference type="PANTHER" id="PTHR33604">
    <property type="entry name" value="OSJNBA0004B13.7 PROTEIN"/>
    <property type="match status" value="1"/>
</dbReference>
<gene>
    <name evidence="3" type="ORF">T310_3718</name>
</gene>
<feature type="transmembrane region" description="Helical" evidence="2">
    <location>
        <begin position="44"/>
        <end position="61"/>
    </location>
</feature>
<evidence type="ECO:0000256" key="2">
    <source>
        <dbReference type="SAM" id="Phobius"/>
    </source>
</evidence>
<keyword evidence="2" id="KW-1133">Transmembrane helix</keyword>
<evidence type="ECO:0008006" key="5">
    <source>
        <dbReference type="Google" id="ProtNLM"/>
    </source>
</evidence>
<dbReference type="OrthoDB" id="5397682at2759"/>
<reference evidence="3 4" key="1">
    <citation type="submission" date="2015-04" db="EMBL/GenBank/DDBJ databases">
        <authorList>
            <person name="Heijne W.H."/>
            <person name="Fedorova N.D."/>
            <person name="Nierman W.C."/>
            <person name="Vollebregt A.W."/>
            <person name="Zhao Z."/>
            <person name="Wu L."/>
            <person name="Kumar M."/>
            <person name="Stam H."/>
            <person name="van den Berg M.A."/>
            <person name="Pel H.J."/>
        </authorList>
    </citation>
    <scope>NUCLEOTIDE SEQUENCE [LARGE SCALE GENOMIC DNA]</scope>
    <source>
        <strain evidence="3 4">CBS 393.64</strain>
    </source>
</reference>
<feature type="region of interest" description="Disordered" evidence="1">
    <location>
        <begin position="10"/>
        <end position="29"/>
    </location>
</feature>
<dbReference type="GeneID" id="25316067"/>
<sequence>MPLSRRAFVADEELGKKDDDRRPVPGRVKAPSLPTWRFPRRRRLLLILIGVYLLYLFFKHMPTDLPPAIERYDPRFATGQSGWSTQSPGSAGRPPPRDKDAVSDAEKYYYNGPVRYPHLAQSLYRARQSLRHPEDNSGVLFAASDLQSVADLIPLACEMARQRINTVHFALMGRDEVSIEGIQRVNGISDENCPLYWHDYATWSTDIRMEVSVMAGLDYMRAFLNPKVVIAHDGSRDDSFFWKGVKQKTEQRGMSLIALSVRARDLMWISNLDSNSLKAWDKVHVEMLVHAPSESSGSLIRLLKSLEKADYLGSTPALTIELPPRTDPLLLDFLKSMHWPSRSSESIRLRRHVQPHRITPEESSVRTVESFYPRDPSMNHVLVLSPQTELSPSFFHYLKYTILKYRYSTHAVNESSQLLGISLELPSSKPTAESGPLIVPSSSSDIPFFRWQMPNSNAALYFGDKWAEFYSFLSNRLMARRSSDDVSRTKMISKKFPAFMENLLELIRARGYYMLYPSFPATQAFSLVTVHNDLYQPPEEFIFHDSQDSEQNDAALNDIEQKLTEDTVLELGSIERPLSQASTLTTLLHKLPQHLPDLSSLPLLSYNGEKLSNQEAEREAREYARTFSADIGGCRELPPKGEGEKGLWSVEDIFCLGD</sequence>
<feature type="compositionally biased region" description="Basic and acidic residues" evidence="1">
    <location>
        <begin position="13"/>
        <end position="23"/>
    </location>
</feature>
<accession>A0A0F4YVE0</accession>
<feature type="compositionally biased region" description="Polar residues" evidence="1">
    <location>
        <begin position="78"/>
        <end position="89"/>
    </location>
</feature>
<proteinExistence type="predicted"/>
<dbReference type="PANTHER" id="PTHR33604:SF3">
    <property type="entry name" value="OSJNBA0004B13.7 PROTEIN"/>
    <property type="match status" value="1"/>
</dbReference>
<name>A0A0F4YVE0_RASE3</name>
<dbReference type="STRING" id="1408163.A0A0F4YVE0"/>
<comment type="caution">
    <text evidence="3">The sequence shown here is derived from an EMBL/GenBank/DDBJ whole genome shotgun (WGS) entry which is preliminary data.</text>
</comment>
<evidence type="ECO:0000256" key="1">
    <source>
        <dbReference type="SAM" id="MobiDB-lite"/>
    </source>
</evidence>
<dbReference type="RefSeq" id="XP_013328859.1">
    <property type="nucleotide sequence ID" value="XM_013473405.1"/>
</dbReference>
<dbReference type="Proteomes" id="UP000053958">
    <property type="component" value="Unassembled WGS sequence"/>
</dbReference>
<feature type="region of interest" description="Disordered" evidence="1">
    <location>
        <begin position="76"/>
        <end position="101"/>
    </location>
</feature>
<evidence type="ECO:0000313" key="3">
    <source>
        <dbReference type="EMBL" id="KKA22247.1"/>
    </source>
</evidence>
<keyword evidence="4" id="KW-1185">Reference proteome</keyword>